<proteinExistence type="predicted"/>
<feature type="domain" description="HTH tetR-type" evidence="3">
    <location>
        <begin position="12"/>
        <end position="72"/>
    </location>
</feature>
<dbReference type="PROSITE" id="PS50977">
    <property type="entry name" value="HTH_TETR_2"/>
    <property type="match status" value="1"/>
</dbReference>
<evidence type="ECO:0000256" key="2">
    <source>
        <dbReference type="PROSITE-ProRule" id="PRU00335"/>
    </source>
</evidence>
<dbReference type="SUPFAM" id="SSF46689">
    <property type="entry name" value="Homeodomain-like"/>
    <property type="match status" value="1"/>
</dbReference>
<evidence type="ECO:0000259" key="3">
    <source>
        <dbReference type="PROSITE" id="PS50977"/>
    </source>
</evidence>
<evidence type="ECO:0000256" key="1">
    <source>
        <dbReference type="ARBA" id="ARBA00023125"/>
    </source>
</evidence>
<dbReference type="EMBL" id="JAPFQI010000010">
    <property type="protein sequence ID" value="MCW8086665.1"/>
    <property type="molecule type" value="Genomic_DNA"/>
</dbReference>
<reference evidence="4 5" key="1">
    <citation type="submission" date="2022-10" db="EMBL/GenBank/DDBJ databases">
        <title>Roseococcus glaciei nov., sp. nov., isolated from glacier.</title>
        <authorList>
            <person name="Liu Q."/>
            <person name="Xin Y.-H."/>
        </authorList>
    </citation>
    <scope>NUCLEOTIDE SEQUENCE [LARGE SCALE GENOMIC DNA]</scope>
    <source>
        <strain evidence="4 5">MDT2-1-1</strain>
    </source>
</reference>
<dbReference type="RefSeq" id="WP_301590751.1">
    <property type="nucleotide sequence ID" value="NZ_JAPFQI010000010.1"/>
</dbReference>
<name>A0ABT3NWX4_9PROT</name>
<dbReference type="Gene3D" id="1.10.357.10">
    <property type="entry name" value="Tetracycline Repressor, domain 2"/>
    <property type="match status" value="1"/>
</dbReference>
<gene>
    <name evidence="4" type="ORF">OF850_13600</name>
</gene>
<dbReference type="Proteomes" id="UP001526430">
    <property type="component" value="Unassembled WGS sequence"/>
</dbReference>
<feature type="DNA-binding region" description="H-T-H motif" evidence="2">
    <location>
        <begin position="35"/>
        <end position="54"/>
    </location>
</feature>
<sequence length="212" mass="22824">MSATDSPNALPSDADAAVIAAFWRVLASQGWHRLSMREVAAEAGITSAALRRRFTTPHAILVAHARAVDAAVLEGTVDDPHSTPRDRLFDAIMRRLDELQPHRDGVLRLLRDLPGAPLTAMFLAAETAASMAWMLEASGINASGVRGLARIKGLGLVWLDALRAWSRDENPDLSGTMAALDRTLDRADRAARILGLGEAPVQMPEETPPEPV</sequence>
<protein>
    <submittedName>
        <fullName evidence="4">TetR/AcrR family transcriptional regulator</fullName>
    </submittedName>
</protein>
<comment type="caution">
    <text evidence="4">The sequence shown here is derived from an EMBL/GenBank/DDBJ whole genome shotgun (WGS) entry which is preliminary data.</text>
</comment>
<keyword evidence="5" id="KW-1185">Reference proteome</keyword>
<organism evidence="4 5">
    <name type="scientific">Sabulicella glaciei</name>
    <dbReference type="NCBI Taxonomy" id="2984948"/>
    <lineage>
        <taxon>Bacteria</taxon>
        <taxon>Pseudomonadati</taxon>
        <taxon>Pseudomonadota</taxon>
        <taxon>Alphaproteobacteria</taxon>
        <taxon>Acetobacterales</taxon>
        <taxon>Acetobacteraceae</taxon>
        <taxon>Sabulicella</taxon>
    </lineage>
</organism>
<accession>A0ABT3NWX4</accession>
<dbReference type="Pfam" id="PF00440">
    <property type="entry name" value="TetR_N"/>
    <property type="match status" value="1"/>
</dbReference>
<keyword evidence="1 2" id="KW-0238">DNA-binding</keyword>
<dbReference type="InterPro" id="IPR001647">
    <property type="entry name" value="HTH_TetR"/>
</dbReference>
<evidence type="ECO:0000313" key="5">
    <source>
        <dbReference type="Proteomes" id="UP001526430"/>
    </source>
</evidence>
<evidence type="ECO:0000313" key="4">
    <source>
        <dbReference type="EMBL" id="MCW8086665.1"/>
    </source>
</evidence>
<dbReference type="InterPro" id="IPR009057">
    <property type="entry name" value="Homeodomain-like_sf"/>
</dbReference>